<keyword evidence="2 5" id="KW-0479">Metal-binding</keyword>
<dbReference type="Gene3D" id="3.90.180.10">
    <property type="entry name" value="Medium-chain alcohol dehydrogenases, catalytic domain"/>
    <property type="match status" value="1"/>
</dbReference>
<dbReference type="InterPro" id="IPR013154">
    <property type="entry name" value="ADH-like_N"/>
</dbReference>
<evidence type="ECO:0000313" key="7">
    <source>
        <dbReference type="EMBL" id="CCE81333.1"/>
    </source>
</evidence>
<dbReference type="Pfam" id="PF08240">
    <property type="entry name" value="ADH_N"/>
    <property type="match status" value="1"/>
</dbReference>
<dbReference type="Proteomes" id="UP000005222">
    <property type="component" value="Chromosome I"/>
</dbReference>
<dbReference type="InterPro" id="IPR013149">
    <property type="entry name" value="ADH-like_C"/>
</dbReference>
<dbReference type="FunFam" id="3.40.50.720:FF:000022">
    <property type="entry name" value="Cinnamyl alcohol dehydrogenase"/>
    <property type="match status" value="1"/>
</dbReference>
<gene>
    <name evidence="7" type="primary">Piso0_001231</name>
    <name evidence="7" type="ORF">GNLVRS01_PISO0I00382g</name>
</gene>
<keyword evidence="8" id="KW-1185">Reference proteome</keyword>
<dbReference type="SUPFAM" id="SSF51735">
    <property type="entry name" value="NAD(P)-binding Rossmann-fold domains"/>
    <property type="match status" value="1"/>
</dbReference>
<dbReference type="EMBL" id="FO082051">
    <property type="protein sequence ID" value="CCE81333.1"/>
    <property type="molecule type" value="Genomic_DNA"/>
</dbReference>
<proteinExistence type="inferred from homology"/>
<comment type="similarity">
    <text evidence="5">Belongs to the zinc-containing alcohol dehydrogenase family.</text>
</comment>
<dbReference type="SMART" id="SM00829">
    <property type="entry name" value="PKS_ER"/>
    <property type="match status" value="1"/>
</dbReference>
<organism evidence="7 8">
    <name type="scientific">Pichia sorbitophila (strain ATCC MYA-4447 / BCRC 22081 / CBS 7064 / NBRC 10061 / NRRL Y-12695)</name>
    <name type="common">Hybrid yeast</name>
    <dbReference type="NCBI Taxonomy" id="559304"/>
    <lineage>
        <taxon>Eukaryota</taxon>
        <taxon>Fungi</taxon>
        <taxon>Dikarya</taxon>
        <taxon>Ascomycota</taxon>
        <taxon>Saccharomycotina</taxon>
        <taxon>Pichiomycetes</taxon>
        <taxon>Debaryomycetaceae</taxon>
        <taxon>Millerozyma</taxon>
    </lineage>
</organism>
<dbReference type="OMA" id="AIMWARA"/>
<dbReference type="STRING" id="559304.G8YDT4"/>
<keyword evidence="3 5" id="KW-0862">Zinc</keyword>
<feature type="domain" description="Enoyl reductase (ER)" evidence="6">
    <location>
        <begin position="5"/>
        <end position="350"/>
    </location>
</feature>
<evidence type="ECO:0000259" key="6">
    <source>
        <dbReference type="SMART" id="SM00829"/>
    </source>
</evidence>
<dbReference type="InterPro" id="IPR002328">
    <property type="entry name" value="ADH_Zn_CS"/>
</dbReference>
<sequence>MVYPKDFASIAIFNNNYKEPKLHYFEPKKFDEKDVDIEIECCGVCGSDHHAVAGDWGHSEGPMVVGHEIVGKVVKVGPQVTSRKVGDRVGVSAQVLSCLNCDSCKSGDYVYCPKMVQTYNTPYEDGYISKGGYASHIRVHEHFTFSIPESLSSEEVAPFLCGGITAFTPLLQHDVGPGKTVAICGIGGIGHFGILLAKALGAKVYAISRSDAKREDSIALGADHYISTADKDWSASLKRKFDLIVLTGSSFSGIDLNEYLGLVKVRGTLHSICGPPLGEMLAVDTFKFLLSGINLSTSITGSHENIRKMLQLIADKKIKPWIEKIPISEKGVSNAFERMENNQVKYRFVLTDYDKAFISK</sequence>
<comment type="cofactor">
    <cofactor evidence="1 5">
        <name>Zn(2+)</name>
        <dbReference type="ChEBI" id="CHEBI:29105"/>
    </cofactor>
</comment>
<dbReference type="HOGENOM" id="CLU_026673_20_2_1"/>
<dbReference type="PROSITE" id="PS00059">
    <property type="entry name" value="ADH_ZINC"/>
    <property type="match status" value="1"/>
</dbReference>
<dbReference type="Pfam" id="PF00107">
    <property type="entry name" value="ADH_zinc_N"/>
    <property type="match status" value="1"/>
</dbReference>
<dbReference type="CDD" id="cd05283">
    <property type="entry name" value="CAD1"/>
    <property type="match status" value="1"/>
</dbReference>
<dbReference type="InterPro" id="IPR036291">
    <property type="entry name" value="NAD(P)-bd_dom_sf"/>
</dbReference>
<name>G8YDT4_PICSO</name>
<dbReference type="InterPro" id="IPR011032">
    <property type="entry name" value="GroES-like_sf"/>
</dbReference>
<dbReference type="InParanoid" id="G8YDT4"/>
<dbReference type="Gene3D" id="3.40.50.720">
    <property type="entry name" value="NAD(P)-binding Rossmann-like Domain"/>
    <property type="match status" value="1"/>
</dbReference>
<evidence type="ECO:0000256" key="5">
    <source>
        <dbReference type="RuleBase" id="RU361277"/>
    </source>
</evidence>
<evidence type="ECO:0000256" key="4">
    <source>
        <dbReference type="ARBA" id="ARBA00023002"/>
    </source>
</evidence>
<dbReference type="AlphaFoldDB" id="G8YDT4"/>
<accession>G8YDT4</accession>
<dbReference type="PANTHER" id="PTHR42683">
    <property type="entry name" value="ALDEHYDE REDUCTASE"/>
    <property type="match status" value="1"/>
</dbReference>
<dbReference type="eggNOG" id="KOG0023">
    <property type="taxonomic scope" value="Eukaryota"/>
</dbReference>
<reference evidence="7 8" key="1">
    <citation type="journal article" date="2012" name="G3 (Bethesda)">
        <title>Pichia sorbitophila, an interspecies yeast hybrid reveals early steps of genome resolution following polyploidization.</title>
        <authorList>
            <person name="Leh Louis V."/>
            <person name="Despons L."/>
            <person name="Friedrich A."/>
            <person name="Martin T."/>
            <person name="Durrens P."/>
            <person name="Casaregola S."/>
            <person name="Neuveglise C."/>
            <person name="Fairhead C."/>
            <person name="Marck C."/>
            <person name="Cruz J.A."/>
            <person name="Straub M.L."/>
            <person name="Kugler V."/>
            <person name="Sacerdot C."/>
            <person name="Uzunov Z."/>
            <person name="Thierry A."/>
            <person name="Weiss S."/>
            <person name="Bleykasten C."/>
            <person name="De Montigny J."/>
            <person name="Jacques N."/>
            <person name="Jung P."/>
            <person name="Lemaire M."/>
            <person name="Mallet S."/>
            <person name="Morel G."/>
            <person name="Richard G.F."/>
            <person name="Sarkar A."/>
            <person name="Savel G."/>
            <person name="Schacherer J."/>
            <person name="Seret M.L."/>
            <person name="Talla E."/>
            <person name="Samson G."/>
            <person name="Jubin C."/>
            <person name="Poulain J."/>
            <person name="Vacherie B."/>
            <person name="Barbe V."/>
            <person name="Pelletier E."/>
            <person name="Sherman D.J."/>
            <person name="Westhof E."/>
            <person name="Weissenbach J."/>
            <person name="Baret P.V."/>
            <person name="Wincker P."/>
            <person name="Gaillardin C."/>
            <person name="Dujon B."/>
            <person name="Souciet J.L."/>
        </authorList>
    </citation>
    <scope>NUCLEOTIDE SEQUENCE [LARGE SCALE GENOMIC DNA]</scope>
    <source>
        <strain evidence="8">ATCC MYA-4447 / BCRC 22081 / CBS 7064 / NBRC 10061 / NRRL Y-12695</strain>
    </source>
</reference>
<dbReference type="InterPro" id="IPR047109">
    <property type="entry name" value="CAD-like"/>
</dbReference>
<evidence type="ECO:0000256" key="3">
    <source>
        <dbReference type="ARBA" id="ARBA00022833"/>
    </source>
</evidence>
<dbReference type="OrthoDB" id="1879366at2759"/>
<dbReference type="GO" id="GO:0008270">
    <property type="term" value="F:zinc ion binding"/>
    <property type="evidence" value="ECO:0007669"/>
    <property type="project" value="InterPro"/>
</dbReference>
<keyword evidence="4" id="KW-0560">Oxidoreductase</keyword>
<evidence type="ECO:0000256" key="2">
    <source>
        <dbReference type="ARBA" id="ARBA00022723"/>
    </source>
</evidence>
<dbReference type="InterPro" id="IPR020843">
    <property type="entry name" value="ER"/>
</dbReference>
<dbReference type="SUPFAM" id="SSF50129">
    <property type="entry name" value="GroES-like"/>
    <property type="match status" value="1"/>
</dbReference>
<evidence type="ECO:0000313" key="8">
    <source>
        <dbReference type="Proteomes" id="UP000005222"/>
    </source>
</evidence>
<evidence type="ECO:0000256" key="1">
    <source>
        <dbReference type="ARBA" id="ARBA00001947"/>
    </source>
</evidence>
<dbReference type="FunCoup" id="G8YDT4">
    <property type="interactions" value="941"/>
</dbReference>
<dbReference type="GO" id="GO:0016616">
    <property type="term" value="F:oxidoreductase activity, acting on the CH-OH group of donors, NAD or NADP as acceptor"/>
    <property type="evidence" value="ECO:0007669"/>
    <property type="project" value="InterPro"/>
</dbReference>
<protein>
    <submittedName>
        <fullName evidence="7">Piso0_001231 protein</fullName>
    </submittedName>
</protein>